<dbReference type="GO" id="GO:0015225">
    <property type="term" value="F:biotin transmembrane transporter activity"/>
    <property type="evidence" value="ECO:0007669"/>
    <property type="project" value="UniProtKB-UniRule"/>
</dbReference>
<feature type="transmembrane region" description="Helical" evidence="3">
    <location>
        <begin position="83"/>
        <end position="103"/>
    </location>
</feature>
<evidence type="ECO:0000313" key="9">
    <source>
        <dbReference type="Proteomes" id="UP000006976"/>
    </source>
</evidence>
<evidence type="ECO:0000256" key="2">
    <source>
        <dbReference type="PIRNR" id="PIRNR016661"/>
    </source>
</evidence>
<dbReference type="Proteomes" id="UP000596196">
    <property type="component" value="Chromosome"/>
</dbReference>
<dbReference type="Proteomes" id="UP000194131">
    <property type="component" value="Unassembled WGS sequence"/>
</dbReference>
<dbReference type="EMBL" id="MRWU01000011">
    <property type="protein sequence ID" value="OSX91340.1"/>
    <property type="molecule type" value="Genomic_DNA"/>
</dbReference>
<comment type="subcellular location">
    <subcellularLocation>
        <location evidence="2">Cell membrane</location>
        <topology evidence="2">Multi-pass membrane protein</topology>
    </subcellularLocation>
</comment>
<keyword evidence="2" id="KW-1003">Cell membrane</keyword>
<reference evidence="4 9" key="1">
    <citation type="submission" date="2012-04" db="EMBL/GenBank/DDBJ databases">
        <title>The Genome Sequence of Bacillus cereus VD078.</title>
        <authorList>
            <consortium name="The Broad Institute Genome Sequencing Platform"/>
            <consortium name="The Broad Institute Genome Sequencing Center for Infectious Disease"/>
            <person name="Feldgarden M."/>
            <person name="Van der Auwera G.A."/>
            <person name="Mahillon J."/>
            <person name="Duprez V."/>
            <person name="Timmery S."/>
            <person name="Mattelet C."/>
            <person name="Dierick K."/>
            <person name="Sun M."/>
            <person name="Yu Z."/>
            <person name="Zhu L."/>
            <person name="Hu X."/>
            <person name="Shank E.B."/>
            <person name="Swiecicka I."/>
            <person name="Hansen B.M."/>
            <person name="Andrup L."/>
            <person name="Young S.K."/>
            <person name="Zeng Q."/>
            <person name="Gargeya S."/>
            <person name="Fitzgerald M."/>
            <person name="Haas B."/>
            <person name="Abouelleil A."/>
            <person name="Alvarado L."/>
            <person name="Arachchi H.M."/>
            <person name="Berlin A."/>
            <person name="Chapman S.B."/>
            <person name="Goldberg J."/>
            <person name="Griggs A."/>
            <person name="Gujja S."/>
            <person name="Hansen M."/>
            <person name="Howarth C."/>
            <person name="Imamovic A."/>
            <person name="Larimer J."/>
            <person name="McCowen C."/>
            <person name="Montmayeur A."/>
            <person name="Murphy C."/>
            <person name="Neiman D."/>
            <person name="Pearson M."/>
            <person name="Priest M."/>
            <person name="Roberts A."/>
            <person name="Saif S."/>
            <person name="Shea T."/>
            <person name="Sisk P."/>
            <person name="Sykes S."/>
            <person name="Wortman J."/>
            <person name="Nusbaum C."/>
            <person name="Birren B."/>
        </authorList>
    </citation>
    <scope>NUCLEOTIDE SEQUENCE [LARGE SCALE GENOMIC DNA]</scope>
    <source>
        <strain evidence="4 9">VD078</strain>
    </source>
</reference>
<evidence type="ECO:0000313" key="8">
    <source>
        <dbReference type="EMBL" id="VXB63775.1"/>
    </source>
</evidence>
<dbReference type="RefSeq" id="WP_002015867.1">
    <property type="nucleotide sequence ID" value="NZ_CM000719.1"/>
</dbReference>
<feature type="transmembrane region" description="Helical" evidence="3">
    <location>
        <begin position="7"/>
        <end position="25"/>
    </location>
</feature>
<dbReference type="Gene3D" id="1.10.1760.20">
    <property type="match status" value="1"/>
</dbReference>
<dbReference type="OMA" id="SMQPFFC"/>
<dbReference type="EMBL" id="CP065877">
    <property type="protein sequence ID" value="QQA15533.1"/>
    <property type="molecule type" value="Genomic_DNA"/>
</dbReference>
<sequence length="197" mass="21270">MKKLHVLDLALAAMFVALMAIGANIVSWAPFLQIAGIPLSMQPFFAILAGLLLGSRLGALSMTVYMLVGVAGAPIFANFKAGFGALLDPTGGFIIAFIIVAYVSGKLVEQKERPTFSTFAISSFVGIILTYIIGTTYMYGAVNIFMGGNMSYKAAWMIMMWFAVKDIAFTIIGAIIAPRIYYAVRRSAYQHSHSTIS</sequence>
<dbReference type="Proteomes" id="UP000256530">
    <property type="component" value="Unassembled WGS sequence"/>
</dbReference>
<dbReference type="KEGG" id="bmyo:BG05_1101"/>
<keyword evidence="3" id="KW-0812">Transmembrane</keyword>
<dbReference type="EMBL" id="CABWMC010000004">
    <property type="protein sequence ID" value="VXB63775.1"/>
    <property type="molecule type" value="Genomic_DNA"/>
</dbReference>
<keyword evidence="2 3" id="KW-0472">Membrane</keyword>
<evidence type="ECO:0000313" key="6">
    <source>
        <dbReference type="EMBL" id="QQA15533.1"/>
    </source>
</evidence>
<dbReference type="PIRSF" id="PIRSF016661">
    <property type="entry name" value="BioY"/>
    <property type="match status" value="1"/>
</dbReference>
<gene>
    <name evidence="8" type="primary">bioYB</name>
    <name evidence="8" type="ORF">BACI71_120026</name>
    <name evidence="7" type="ORF">DET55_12494</name>
    <name evidence="6" type="ORF">I6G81_24655</name>
    <name evidence="4" type="ORF">III_00597</name>
    <name evidence="5" type="ORF">S3E15_00973</name>
</gene>
<evidence type="ECO:0000313" key="13">
    <source>
        <dbReference type="Proteomes" id="UP000596196"/>
    </source>
</evidence>
<evidence type="ECO:0000313" key="11">
    <source>
        <dbReference type="Proteomes" id="UP000256530"/>
    </source>
</evidence>
<dbReference type="PANTHER" id="PTHR34295">
    <property type="entry name" value="BIOTIN TRANSPORTER BIOY"/>
    <property type="match status" value="1"/>
</dbReference>
<accession>J8FQH8</accession>
<keyword evidence="3" id="KW-1133">Transmembrane helix</keyword>
<dbReference type="PANTHER" id="PTHR34295:SF1">
    <property type="entry name" value="BIOTIN TRANSPORTER BIOY"/>
    <property type="match status" value="1"/>
</dbReference>
<comment type="similarity">
    <text evidence="1 2">Belongs to the BioY family.</text>
</comment>
<evidence type="ECO:0000313" key="10">
    <source>
        <dbReference type="Proteomes" id="UP000194131"/>
    </source>
</evidence>
<evidence type="ECO:0000313" key="4">
    <source>
        <dbReference type="EMBL" id="EJR45759.1"/>
    </source>
</evidence>
<organism evidence="8 12">
    <name type="scientific">Bacillus mycoides</name>
    <dbReference type="NCBI Taxonomy" id="1405"/>
    <lineage>
        <taxon>Bacteria</taxon>
        <taxon>Bacillati</taxon>
        <taxon>Bacillota</taxon>
        <taxon>Bacilli</taxon>
        <taxon>Bacillales</taxon>
        <taxon>Bacillaceae</taxon>
        <taxon>Bacillus</taxon>
        <taxon>Bacillus cereus group</taxon>
    </lineage>
</organism>
<dbReference type="Pfam" id="PF02632">
    <property type="entry name" value="BioY"/>
    <property type="match status" value="1"/>
</dbReference>
<dbReference type="InterPro" id="IPR003784">
    <property type="entry name" value="BioY"/>
</dbReference>
<dbReference type="GO" id="GO:0005886">
    <property type="term" value="C:plasma membrane"/>
    <property type="evidence" value="ECO:0007669"/>
    <property type="project" value="UniProtKB-SubCell"/>
</dbReference>
<reference evidence="7 11" key="3">
    <citation type="submission" date="2018-08" db="EMBL/GenBank/DDBJ databases">
        <title>Freshwater and sediment microbial communities from various areas in North America, analyzing microbe dynamics in response to fracking.</title>
        <authorList>
            <person name="Lamendella R."/>
        </authorList>
    </citation>
    <scope>NUCLEOTIDE SEQUENCE [LARGE SCALE GENOMIC DNA]</scope>
    <source>
        <strain evidence="7 11">DB-1</strain>
    </source>
</reference>
<dbReference type="Proteomes" id="UP000437562">
    <property type="component" value="Unassembled WGS sequence"/>
</dbReference>
<evidence type="ECO:0000256" key="1">
    <source>
        <dbReference type="ARBA" id="ARBA00010692"/>
    </source>
</evidence>
<accession>A0A084IVH3</accession>
<accession>A0A0B5SBI5</accession>
<dbReference type="KEGG" id="bww:bwei_4850"/>
<feature type="transmembrane region" description="Helical" evidence="3">
    <location>
        <begin position="154"/>
        <end position="177"/>
    </location>
</feature>
<evidence type="ECO:0000313" key="7">
    <source>
        <dbReference type="EMBL" id="REF25329.1"/>
    </source>
</evidence>
<evidence type="ECO:0000313" key="5">
    <source>
        <dbReference type="EMBL" id="OSX91340.1"/>
    </source>
</evidence>
<proteinExistence type="inferred from homology"/>
<dbReference type="AlphaFoldDB" id="A0A084IVH3"/>
<feature type="transmembrane region" description="Helical" evidence="3">
    <location>
        <begin position="115"/>
        <end position="134"/>
    </location>
</feature>
<dbReference type="EMBL" id="QTTY01000024">
    <property type="protein sequence ID" value="REF25329.1"/>
    <property type="molecule type" value="Genomic_DNA"/>
</dbReference>
<accession>C2Q2N0</accession>
<reference evidence="8 12" key="4">
    <citation type="submission" date="2019-10" db="EMBL/GenBank/DDBJ databases">
        <authorList>
            <person name="Karimi E."/>
        </authorList>
    </citation>
    <scope>NUCLEOTIDE SEQUENCE [LARGE SCALE GENOMIC DNA]</scope>
    <source>
        <strain evidence="8">Bacillus sp. 71</strain>
    </source>
</reference>
<keyword evidence="13" id="KW-1185">Reference proteome</keyword>
<dbReference type="Proteomes" id="UP000006976">
    <property type="component" value="Unassembled WGS sequence"/>
</dbReference>
<name>A0A084IVH3_BACMY</name>
<reference evidence="5 10" key="2">
    <citation type="submission" date="2016-12" db="EMBL/GenBank/DDBJ databases">
        <title>Genome Sequences of Twelve Sporeforming Bacillus Species Isolated from Foods.</title>
        <authorList>
            <person name="De Jong A."/>
            <person name="Holsappel S."/>
            <person name="Kuipers O.P."/>
        </authorList>
    </citation>
    <scope>NUCLEOTIDE SEQUENCE [LARGE SCALE GENOMIC DNA]</scope>
    <source>
        <strain evidence="5 10">S3E15</strain>
    </source>
</reference>
<evidence type="ECO:0000256" key="3">
    <source>
        <dbReference type="SAM" id="Phobius"/>
    </source>
</evidence>
<evidence type="ECO:0000313" key="12">
    <source>
        <dbReference type="Proteomes" id="UP000437562"/>
    </source>
</evidence>
<protein>
    <recommendedName>
        <fullName evidence="2">Biotin transporter</fullName>
    </recommendedName>
</protein>
<keyword evidence="2" id="KW-0813">Transport</keyword>
<dbReference type="EMBL" id="AHEV01000003">
    <property type="protein sequence ID" value="EJR45759.1"/>
    <property type="molecule type" value="Genomic_DNA"/>
</dbReference>
<accession>A0A653SAL0</accession>
<reference evidence="6 13" key="5">
    <citation type="submission" date="2020-12" db="EMBL/GenBank/DDBJ databases">
        <title>FDA dAtabase for Regulatory Grade micrObial Sequences (FDA-ARGOS): Supporting development and validation of Infectious Disease Dx tests.</title>
        <authorList>
            <person name="Nelson B."/>
            <person name="Plummer A."/>
            <person name="Tallon L."/>
            <person name="Sadzewicz L."/>
            <person name="Zhao X."/>
            <person name="Boylan J."/>
            <person name="Ott S."/>
            <person name="Bowen H."/>
            <person name="Vavikolanu K."/>
            <person name="Mehta A."/>
            <person name="Aluvathingal J."/>
            <person name="Nadendla S."/>
            <person name="Myers T."/>
            <person name="Yan Y."/>
            <person name="Sichtig H."/>
        </authorList>
    </citation>
    <scope>NUCLEOTIDE SEQUENCE [LARGE SCALE GENOMIC DNA]</scope>
    <source>
        <strain evidence="6 13">FDAARGOS_924</strain>
    </source>
</reference>